<keyword evidence="3 5" id="KW-1133">Transmembrane helix</keyword>
<dbReference type="InterPro" id="IPR002523">
    <property type="entry name" value="MgTranspt_CorA/ZnTranspt_ZntB"/>
</dbReference>
<evidence type="ECO:0000256" key="4">
    <source>
        <dbReference type="ARBA" id="ARBA00023136"/>
    </source>
</evidence>
<dbReference type="GO" id="GO:0015087">
    <property type="term" value="F:cobalt ion transmembrane transporter activity"/>
    <property type="evidence" value="ECO:0007669"/>
    <property type="project" value="TreeGrafter"/>
</dbReference>
<dbReference type="Gene3D" id="1.20.58.340">
    <property type="entry name" value="Magnesium transport protein CorA, transmembrane region"/>
    <property type="match status" value="1"/>
</dbReference>
<evidence type="ECO:0000256" key="1">
    <source>
        <dbReference type="ARBA" id="ARBA00004651"/>
    </source>
</evidence>
<accession>A0A0D2NVU4</accession>
<dbReference type="OMA" id="THITYLE"/>
<dbReference type="SUPFAM" id="SSF144083">
    <property type="entry name" value="Magnesium transport protein CorA, transmembrane region"/>
    <property type="match status" value="1"/>
</dbReference>
<dbReference type="GO" id="GO:0015095">
    <property type="term" value="F:magnesium ion transmembrane transporter activity"/>
    <property type="evidence" value="ECO:0007669"/>
    <property type="project" value="TreeGrafter"/>
</dbReference>
<dbReference type="OrthoDB" id="3231000at2759"/>
<dbReference type="Proteomes" id="UP000054270">
    <property type="component" value="Unassembled WGS sequence"/>
</dbReference>
<dbReference type="GO" id="GO:0050897">
    <property type="term" value="F:cobalt ion binding"/>
    <property type="evidence" value="ECO:0007669"/>
    <property type="project" value="TreeGrafter"/>
</dbReference>
<dbReference type="PANTHER" id="PTHR46494:SF1">
    <property type="entry name" value="CORA FAMILY METAL ION TRANSPORTER (EUROFUNG)"/>
    <property type="match status" value="1"/>
</dbReference>
<dbReference type="Pfam" id="PF01544">
    <property type="entry name" value="CorA"/>
    <property type="match status" value="1"/>
</dbReference>
<keyword evidence="7" id="KW-1185">Reference proteome</keyword>
<evidence type="ECO:0000313" key="6">
    <source>
        <dbReference type="EMBL" id="KJA22944.1"/>
    </source>
</evidence>
<dbReference type="GO" id="GO:0005886">
    <property type="term" value="C:plasma membrane"/>
    <property type="evidence" value="ECO:0007669"/>
    <property type="project" value="UniProtKB-SubCell"/>
</dbReference>
<gene>
    <name evidence="6" type="ORF">HYPSUDRAFT_138553</name>
</gene>
<dbReference type="EMBL" id="KN817546">
    <property type="protein sequence ID" value="KJA22944.1"/>
    <property type="molecule type" value="Genomic_DNA"/>
</dbReference>
<evidence type="ECO:0000313" key="7">
    <source>
        <dbReference type="Proteomes" id="UP000054270"/>
    </source>
</evidence>
<name>A0A0D2NVU4_HYPSF</name>
<keyword evidence="4 5" id="KW-0472">Membrane</keyword>
<sequence length="548" mass="62489">MPPRIPLTSYRHAGPSGPWPWADMVEDDGTLFQPVPEMHMPGARTSEPPESQRAAWREYPTHLFPNWEGSRLVRSGIANLISKRPEGTGPDCVVYYVDVEKSGEFSKAVGQYRVAHDRPDEFLGDLEVRTSQANEGRVKILFVENLSGPVLQMLGATYKIEPFFFSSSLNWIPSRYQEDLRQNEGDHVTITLTFLRAMPNPMTVPNTPTSGGQFLAQMMARAGTATIDTQGPLVLRSNDRVILLDLLAIHMVRRKNGSTIISYHPPREWKSTSALYLRTRVGHAGTSVYWQSLFRRSEDPTLVLLCMLWYALYAWDEALENLYTHICWLESRVLVTNDIHLTRELYIIRASLLHYTSLLQSFRKTVLFVQTTPNPAMQDDPALDEATRLMERECATLLSEIERLEMFRAMQDMRLENVMNLAFATVNLEDNSHTRSLSEAALRDGAVMKQISYMTMIFFPASFVSSVFGMNLTVLESDTFGTVAQYLAVTIPLTLFTVWVMVALHRHRSHNQDSENGGLWQTLKWPLQTLRQSLHDFRRRNKDVSAVV</sequence>
<dbReference type="AlphaFoldDB" id="A0A0D2NVU4"/>
<evidence type="ECO:0000256" key="5">
    <source>
        <dbReference type="SAM" id="Phobius"/>
    </source>
</evidence>
<keyword evidence="2 5" id="KW-0812">Transmembrane</keyword>
<evidence type="ECO:0000256" key="3">
    <source>
        <dbReference type="ARBA" id="ARBA00022989"/>
    </source>
</evidence>
<comment type="subcellular location">
    <subcellularLocation>
        <location evidence="1">Cell membrane</location>
        <topology evidence="1">Multi-pass membrane protein</topology>
    </subcellularLocation>
</comment>
<dbReference type="PANTHER" id="PTHR46494">
    <property type="entry name" value="CORA FAMILY METAL ION TRANSPORTER (EUROFUNG)"/>
    <property type="match status" value="1"/>
</dbReference>
<dbReference type="STRING" id="945553.A0A0D2NVU4"/>
<evidence type="ECO:0000256" key="2">
    <source>
        <dbReference type="ARBA" id="ARBA00022692"/>
    </source>
</evidence>
<dbReference type="InterPro" id="IPR045863">
    <property type="entry name" value="CorA_TM1_TM2"/>
</dbReference>
<feature type="transmembrane region" description="Helical" evidence="5">
    <location>
        <begin position="483"/>
        <end position="504"/>
    </location>
</feature>
<dbReference type="GO" id="GO:0000287">
    <property type="term" value="F:magnesium ion binding"/>
    <property type="evidence" value="ECO:0007669"/>
    <property type="project" value="TreeGrafter"/>
</dbReference>
<proteinExistence type="predicted"/>
<feature type="transmembrane region" description="Helical" evidence="5">
    <location>
        <begin position="451"/>
        <end position="471"/>
    </location>
</feature>
<reference evidence="7" key="1">
    <citation type="submission" date="2014-04" db="EMBL/GenBank/DDBJ databases">
        <title>Evolutionary Origins and Diversification of the Mycorrhizal Mutualists.</title>
        <authorList>
            <consortium name="DOE Joint Genome Institute"/>
            <consortium name="Mycorrhizal Genomics Consortium"/>
            <person name="Kohler A."/>
            <person name="Kuo A."/>
            <person name="Nagy L.G."/>
            <person name="Floudas D."/>
            <person name="Copeland A."/>
            <person name="Barry K.W."/>
            <person name="Cichocki N."/>
            <person name="Veneault-Fourrey C."/>
            <person name="LaButti K."/>
            <person name="Lindquist E.A."/>
            <person name="Lipzen A."/>
            <person name="Lundell T."/>
            <person name="Morin E."/>
            <person name="Murat C."/>
            <person name="Riley R."/>
            <person name="Ohm R."/>
            <person name="Sun H."/>
            <person name="Tunlid A."/>
            <person name="Henrissat B."/>
            <person name="Grigoriev I.V."/>
            <person name="Hibbett D.S."/>
            <person name="Martin F."/>
        </authorList>
    </citation>
    <scope>NUCLEOTIDE SEQUENCE [LARGE SCALE GENOMIC DNA]</scope>
    <source>
        <strain evidence="7">FD-334 SS-4</strain>
    </source>
</reference>
<protein>
    <submittedName>
        <fullName evidence="6">Uncharacterized protein</fullName>
    </submittedName>
</protein>
<organism evidence="6 7">
    <name type="scientific">Hypholoma sublateritium (strain FD-334 SS-4)</name>
    <dbReference type="NCBI Taxonomy" id="945553"/>
    <lineage>
        <taxon>Eukaryota</taxon>
        <taxon>Fungi</taxon>
        <taxon>Dikarya</taxon>
        <taxon>Basidiomycota</taxon>
        <taxon>Agaricomycotina</taxon>
        <taxon>Agaricomycetes</taxon>
        <taxon>Agaricomycetidae</taxon>
        <taxon>Agaricales</taxon>
        <taxon>Agaricineae</taxon>
        <taxon>Strophariaceae</taxon>
        <taxon>Hypholoma</taxon>
    </lineage>
</organism>